<dbReference type="OrthoDB" id="165038at2"/>
<dbReference type="AlphaFoldDB" id="A0A327M5T2"/>
<sequence>METAMVTVTGERLQKASGYVRAEARRAPVEVTYHGRPELVVMSVEDYALLRTNRRLAFLREEMPDARIERIAGNRMAPEHADLDALMDE</sequence>
<accession>A0A327M5T2</accession>
<evidence type="ECO:0000313" key="3">
    <source>
        <dbReference type="Proteomes" id="UP000249065"/>
    </source>
</evidence>
<organism evidence="2 3">
    <name type="scientific">Roseicella frigidaeris</name>
    <dbReference type="NCBI Taxonomy" id="2230885"/>
    <lineage>
        <taxon>Bacteria</taxon>
        <taxon>Pseudomonadati</taxon>
        <taxon>Pseudomonadota</taxon>
        <taxon>Alphaproteobacteria</taxon>
        <taxon>Acetobacterales</taxon>
        <taxon>Roseomonadaceae</taxon>
        <taxon>Roseicella</taxon>
    </lineage>
</organism>
<evidence type="ECO:0000313" key="2">
    <source>
        <dbReference type="EMBL" id="RAI58290.1"/>
    </source>
</evidence>
<dbReference type="Proteomes" id="UP000249065">
    <property type="component" value="Unassembled WGS sequence"/>
</dbReference>
<dbReference type="Gene3D" id="3.40.1620.10">
    <property type="entry name" value="YefM-like domain"/>
    <property type="match status" value="1"/>
</dbReference>
<keyword evidence="3" id="KW-1185">Reference proteome</keyword>
<gene>
    <name evidence="2" type="ORF">DOO78_14855</name>
</gene>
<comment type="similarity">
    <text evidence="1">Belongs to the phD/YefM antitoxin family.</text>
</comment>
<proteinExistence type="inferred from homology"/>
<comment type="caution">
    <text evidence="2">The sequence shown here is derived from an EMBL/GenBank/DDBJ whole genome shotgun (WGS) entry which is preliminary data.</text>
</comment>
<evidence type="ECO:0008006" key="4">
    <source>
        <dbReference type="Google" id="ProtNLM"/>
    </source>
</evidence>
<dbReference type="NCBIfam" id="TIGR01552">
    <property type="entry name" value="phd_fam"/>
    <property type="match status" value="1"/>
</dbReference>
<dbReference type="InterPro" id="IPR036165">
    <property type="entry name" value="YefM-like_sf"/>
</dbReference>
<name>A0A327M5T2_9PROT</name>
<dbReference type="SUPFAM" id="SSF143120">
    <property type="entry name" value="YefM-like"/>
    <property type="match status" value="1"/>
</dbReference>
<reference evidence="3" key="1">
    <citation type="submission" date="2018-06" db="EMBL/GenBank/DDBJ databases">
        <authorList>
            <person name="Khan S.A."/>
        </authorList>
    </citation>
    <scope>NUCLEOTIDE SEQUENCE [LARGE SCALE GENOMIC DNA]</scope>
    <source>
        <strain evidence="3">DB-1506</strain>
    </source>
</reference>
<protein>
    <recommendedName>
        <fullName evidence="4">Antitoxin</fullName>
    </recommendedName>
</protein>
<evidence type="ECO:0000256" key="1">
    <source>
        <dbReference type="ARBA" id="ARBA00009981"/>
    </source>
</evidence>
<dbReference type="EMBL" id="QLIX01000010">
    <property type="protein sequence ID" value="RAI58290.1"/>
    <property type="molecule type" value="Genomic_DNA"/>
</dbReference>